<evidence type="ECO:0000313" key="2">
    <source>
        <dbReference type="Proteomes" id="UP000075670"/>
    </source>
</evidence>
<evidence type="ECO:0008006" key="3">
    <source>
        <dbReference type="Google" id="ProtNLM"/>
    </source>
</evidence>
<evidence type="ECO:0000313" key="1">
    <source>
        <dbReference type="EMBL" id="KYH32712.1"/>
    </source>
</evidence>
<sequence>MIYTMTRLHETRIVTSDKHFKDLEMVIYLEKPQQ</sequence>
<protein>
    <recommendedName>
        <fullName evidence="3">PIN domain-containing protein</fullName>
    </recommendedName>
</protein>
<accession>A0A151AYT7</accession>
<dbReference type="Proteomes" id="UP000075670">
    <property type="component" value="Unassembled WGS sequence"/>
</dbReference>
<reference evidence="1 2" key="1">
    <citation type="submission" date="2016-02" db="EMBL/GenBank/DDBJ databases">
        <title>Genome sequence of Moorella mulderi DSM 14980.</title>
        <authorList>
            <person name="Poehlein A."/>
            <person name="Daniel R."/>
        </authorList>
    </citation>
    <scope>NUCLEOTIDE SEQUENCE [LARGE SCALE GENOMIC DNA]</scope>
    <source>
        <strain evidence="1 2">DSM 14980</strain>
    </source>
</reference>
<dbReference type="PATRIC" id="fig|1122241.3.peg.1381"/>
<proteinExistence type="predicted"/>
<name>A0A151AYT7_9FIRM</name>
<dbReference type="EMBL" id="LTBC01000003">
    <property type="protein sequence ID" value="KYH32712.1"/>
    <property type="molecule type" value="Genomic_DNA"/>
</dbReference>
<keyword evidence="2" id="KW-1185">Reference proteome</keyword>
<dbReference type="AlphaFoldDB" id="A0A151AYT7"/>
<comment type="caution">
    <text evidence="1">The sequence shown here is derived from an EMBL/GenBank/DDBJ whole genome shotgun (WGS) entry which is preliminary data.</text>
</comment>
<gene>
    <name evidence="1" type="ORF">MOMUL_13140</name>
</gene>
<organism evidence="1 2">
    <name type="scientific">Moorella mulderi DSM 14980</name>
    <dbReference type="NCBI Taxonomy" id="1122241"/>
    <lineage>
        <taxon>Bacteria</taxon>
        <taxon>Bacillati</taxon>
        <taxon>Bacillota</taxon>
        <taxon>Clostridia</taxon>
        <taxon>Neomoorellales</taxon>
        <taxon>Neomoorellaceae</taxon>
        <taxon>Neomoorella</taxon>
    </lineage>
</organism>